<feature type="transmembrane region" description="Helical" evidence="1">
    <location>
        <begin position="194"/>
        <end position="214"/>
    </location>
</feature>
<name>A0A4R2NKV6_RHOAD</name>
<keyword evidence="1" id="KW-1133">Transmembrane helix</keyword>
<organism evidence="2 3">
    <name type="scientific">Rhodovulum adriaticum</name>
    <name type="common">Rhodopseudomonas adriatica</name>
    <dbReference type="NCBI Taxonomy" id="35804"/>
    <lineage>
        <taxon>Bacteria</taxon>
        <taxon>Pseudomonadati</taxon>
        <taxon>Pseudomonadota</taxon>
        <taxon>Alphaproteobacteria</taxon>
        <taxon>Rhodobacterales</taxon>
        <taxon>Paracoccaceae</taxon>
        <taxon>Rhodovulum</taxon>
    </lineage>
</organism>
<feature type="transmembrane region" description="Helical" evidence="1">
    <location>
        <begin position="168"/>
        <end position="188"/>
    </location>
</feature>
<dbReference type="AlphaFoldDB" id="A0A4R2NKV6"/>
<dbReference type="RefSeq" id="WP_132603755.1">
    <property type="nucleotide sequence ID" value="NZ_NRRP01000060.1"/>
</dbReference>
<feature type="transmembrane region" description="Helical" evidence="1">
    <location>
        <begin position="137"/>
        <end position="161"/>
    </location>
</feature>
<reference evidence="2 3" key="1">
    <citation type="submission" date="2019-03" db="EMBL/GenBank/DDBJ databases">
        <title>Genomic Encyclopedia of Type Strains, Phase IV (KMG-IV): sequencing the most valuable type-strain genomes for metagenomic binning, comparative biology and taxonomic classification.</title>
        <authorList>
            <person name="Goeker M."/>
        </authorList>
    </citation>
    <scope>NUCLEOTIDE SEQUENCE [LARGE SCALE GENOMIC DNA]</scope>
    <source>
        <strain evidence="2 3">DSM 2781</strain>
    </source>
</reference>
<evidence type="ECO:0000256" key="1">
    <source>
        <dbReference type="SAM" id="Phobius"/>
    </source>
</evidence>
<comment type="caution">
    <text evidence="2">The sequence shown here is derived from an EMBL/GenBank/DDBJ whole genome shotgun (WGS) entry which is preliminary data.</text>
</comment>
<gene>
    <name evidence="2" type="ORF">EV656_10814</name>
</gene>
<accession>A0A4R2NKV6</accession>
<feature type="transmembrane region" description="Helical" evidence="1">
    <location>
        <begin position="12"/>
        <end position="32"/>
    </location>
</feature>
<dbReference type="EMBL" id="SLXL01000008">
    <property type="protein sequence ID" value="TCP21968.1"/>
    <property type="molecule type" value="Genomic_DNA"/>
</dbReference>
<feature type="transmembrane region" description="Helical" evidence="1">
    <location>
        <begin position="94"/>
        <end position="117"/>
    </location>
</feature>
<keyword evidence="1" id="KW-0812">Transmembrane</keyword>
<keyword evidence="1" id="KW-0472">Membrane</keyword>
<keyword evidence="3" id="KW-1185">Reference proteome</keyword>
<evidence type="ECO:0000313" key="2">
    <source>
        <dbReference type="EMBL" id="TCP21968.1"/>
    </source>
</evidence>
<protein>
    <submittedName>
        <fullName evidence="2">Uncharacterized protein</fullName>
    </submittedName>
</protein>
<evidence type="ECO:0000313" key="3">
    <source>
        <dbReference type="Proteomes" id="UP000295733"/>
    </source>
</evidence>
<sequence>MRALAMKEWIKLRHWLGLIGLGHLAFGAWFYLSMRHQFRIEHAEMIYYQANRIGRLFYDDLRYVPLATGAVLGAAQFLPEVLRGRLRIAMHLPMGLGALILAHLGLGLGLLAVVLAFDLGILAGTVGAFFPGPFVASALATAAPWMLAGIAAYLGAALVLLEPDRRTQAVNLAVAGGVVALCHLSAAYNAYDGAIWGLAVLVGLMVPATLRAAARFRDGGTG</sequence>
<dbReference type="OrthoDB" id="5764958at2"/>
<proteinExistence type="predicted"/>
<dbReference type="Proteomes" id="UP000295733">
    <property type="component" value="Unassembled WGS sequence"/>
</dbReference>